<feature type="domain" description="Carboxylesterase type B" evidence="4">
    <location>
        <begin position="290"/>
        <end position="498"/>
    </location>
</feature>
<dbReference type="GO" id="GO:0016787">
    <property type="term" value="F:hydrolase activity"/>
    <property type="evidence" value="ECO:0007669"/>
    <property type="project" value="UniProtKB-KW"/>
</dbReference>
<dbReference type="EC" id="3.1.1.-" evidence="3"/>
<dbReference type="PROSITE" id="PS00122">
    <property type="entry name" value="CARBOXYLESTERASE_B_1"/>
    <property type="match status" value="1"/>
</dbReference>
<keyword evidence="3" id="KW-0732">Signal</keyword>
<accession>A0A8H2X012</accession>
<dbReference type="InterPro" id="IPR002018">
    <property type="entry name" value="CarbesteraseB"/>
</dbReference>
<dbReference type="EMBL" id="CAJMWS010000314">
    <property type="protein sequence ID" value="CAE6413191.1"/>
    <property type="molecule type" value="Genomic_DNA"/>
</dbReference>
<gene>
    <name evidence="5" type="ORF">RDB_LOCUS71956</name>
</gene>
<evidence type="ECO:0000313" key="6">
    <source>
        <dbReference type="Proteomes" id="UP000663846"/>
    </source>
</evidence>
<evidence type="ECO:0000313" key="5">
    <source>
        <dbReference type="EMBL" id="CAE6413191.1"/>
    </source>
</evidence>
<evidence type="ECO:0000256" key="3">
    <source>
        <dbReference type="RuleBase" id="RU361235"/>
    </source>
</evidence>
<sequence length="521" mass="56624">MRFLGVALLLWFSIVAQCDTVTITDPSGVSYIGLRNTTNKQDSFFGVPYAKPPVGSLRFKPPQAWTPSSNNTLVNATANRPVCVQSTPIADSPVSEDCLYLSLWKPNNITTKLPVMVWIYGGGFLNGSTLLYPGEGILNTAFQLGKPVVYVAMNYRLGVYGFPPGKQSEAAGALNLGLKDQRLALEWVKKNIGLFGGDPDRVMIFGESAGAMSVAYQMMYKDGKHGGVFRTALMESGAPSTYAAVPASYPPRQAAYNFIANATGQDPLPPDLRSPDPYPSAIGPTLSPGDPFLTRSPKETIRRGNFTQIPFVCGTNLDEGTIFTTNPATTEDIVSFLTTQLPGLTFGITNKIAVNQLLKYYPSDPSAGSPYNTGNDTFGKAAQYKRAASVIGDLVFDAPRRDFLQVATKLGVSAWSYQWAEAGLSLPEFGAAHSFELAFVLQERWPEMTQSLIDLSVAMIDYWITLAYKLDPGATANPNRALWPKYGTEGKSLKLQAGNMTVIRDNFRVSGMNYIRGNILT</sequence>
<dbReference type="Pfam" id="PF00135">
    <property type="entry name" value="COesterase"/>
    <property type="match status" value="2"/>
</dbReference>
<keyword evidence="2 3" id="KW-0378">Hydrolase</keyword>
<proteinExistence type="inferred from homology"/>
<evidence type="ECO:0000256" key="1">
    <source>
        <dbReference type="ARBA" id="ARBA00005964"/>
    </source>
</evidence>
<evidence type="ECO:0000259" key="4">
    <source>
        <dbReference type="Pfam" id="PF00135"/>
    </source>
</evidence>
<reference evidence="5" key="1">
    <citation type="submission" date="2021-01" db="EMBL/GenBank/DDBJ databases">
        <authorList>
            <person name="Kaushik A."/>
        </authorList>
    </citation>
    <scope>NUCLEOTIDE SEQUENCE</scope>
    <source>
        <strain evidence="5">AG1-1C</strain>
    </source>
</reference>
<dbReference type="Proteomes" id="UP000663846">
    <property type="component" value="Unassembled WGS sequence"/>
</dbReference>
<dbReference type="PANTHER" id="PTHR11559">
    <property type="entry name" value="CARBOXYLESTERASE"/>
    <property type="match status" value="1"/>
</dbReference>
<protein>
    <recommendedName>
        <fullName evidence="3">Carboxylic ester hydrolase</fullName>
        <ecNumber evidence="3">3.1.1.-</ecNumber>
    </recommendedName>
</protein>
<feature type="domain" description="Carboxylesterase type B" evidence="4">
    <location>
        <begin position="36"/>
        <end position="257"/>
    </location>
</feature>
<dbReference type="PROSITE" id="PS00941">
    <property type="entry name" value="CARBOXYLESTERASE_B_2"/>
    <property type="match status" value="1"/>
</dbReference>
<dbReference type="AlphaFoldDB" id="A0A8H2X012"/>
<dbReference type="InterPro" id="IPR019819">
    <property type="entry name" value="Carboxylesterase_B_CS"/>
</dbReference>
<dbReference type="InterPro" id="IPR050309">
    <property type="entry name" value="Type-B_Carboxylest/Lipase"/>
</dbReference>
<organism evidence="5 6">
    <name type="scientific">Rhizoctonia solani</name>
    <dbReference type="NCBI Taxonomy" id="456999"/>
    <lineage>
        <taxon>Eukaryota</taxon>
        <taxon>Fungi</taxon>
        <taxon>Dikarya</taxon>
        <taxon>Basidiomycota</taxon>
        <taxon>Agaricomycotina</taxon>
        <taxon>Agaricomycetes</taxon>
        <taxon>Cantharellales</taxon>
        <taxon>Ceratobasidiaceae</taxon>
        <taxon>Rhizoctonia</taxon>
    </lineage>
</organism>
<dbReference type="InterPro" id="IPR029058">
    <property type="entry name" value="AB_hydrolase_fold"/>
</dbReference>
<dbReference type="SUPFAM" id="SSF53474">
    <property type="entry name" value="alpha/beta-Hydrolases"/>
    <property type="match status" value="1"/>
</dbReference>
<feature type="signal peptide" evidence="3">
    <location>
        <begin position="1"/>
        <end position="18"/>
    </location>
</feature>
<feature type="chain" id="PRO_5034356340" description="Carboxylic ester hydrolase" evidence="3">
    <location>
        <begin position="19"/>
        <end position="521"/>
    </location>
</feature>
<dbReference type="Gene3D" id="3.40.50.1820">
    <property type="entry name" value="alpha/beta hydrolase"/>
    <property type="match status" value="1"/>
</dbReference>
<name>A0A8H2X012_9AGAM</name>
<comment type="similarity">
    <text evidence="1 3">Belongs to the type-B carboxylesterase/lipase family.</text>
</comment>
<dbReference type="InterPro" id="IPR019826">
    <property type="entry name" value="Carboxylesterase_B_AS"/>
</dbReference>
<comment type="caution">
    <text evidence="5">The sequence shown here is derived from an EMBL/GenBank/DDBJ whole genome shotgun (WGS) entry which is preliminary data.</text>
</comment>
<evidence type="ECO:0000256" key="2">
    <source>
        <dbReference type="ARBA" id="ARBA00022801"/>
    </source>
</evidence>